<accession>A0A9W6PNM8</accession>
<organism evidence="1 2">
    <name type="scientific">Kitasatospora phosalacinea</name>
    <dbReference type="NCBI Taxonomy" id="2065"/>
    <lineage>
        <taxon>Bacteria</taxon>
        <taxon>Bacillati</taxon>
        <taxon>Actinomycetota</taxon>
        <taxon>Actinomycetes</taxon>
        <taxon>Kitasatosporales</taxon>
        <taxon>Streptomycetaceae</taxon>
        <taxon>Kitasatospora</taxon>
    </lineage>
</organism>
<name>A0A9W6PNM8_9ACTN</name>
<gene>
    <name evidence="1" type="ORF">Kpho01_61850</name>
</gene>
<proteinExistence type="predicted"/>
<dbReference type="Proteomes" id="UP001165143">
    <property type="component" value="Unassembled WGS sequence"/>
</dbReference>
<dbReference type="EMBL" id="BSRX01000048">
    <property type="protein sequence ID" value="GLW58174.1"/>
    <property type="molecule type" value="Genomic_DNA"/>
</dbReference>
<dbReference type="RefSeq" id="WP_033253091.1">
    <property type="nucleotide sequence ID" value="NZ_BSRX01000048.1"/>
</dbReference>
<sequence length="165" mass="18614">MPIKTVWTVEHACSHSADHDLSTRPADRRAGYARWLAGRDCTDCWRAQRDDDDAGRAAWLETKRAEEQQAATWWATKFRMPPLSGPERALAWGERSRHQLMTAAYRVLVAEGSLGESGWAEIEEQARSVDRAGWWIDQRDAAPGDLPELLAAATEADRTTENPHF</sequence>
<evidence type="ECO:0000313" key="1">
    <source>
        <dbReference type="EMBL" id="GLW58174.1"/>
    </source>
</evidence>
<dbReference type="OrthoDB" id="4993002at2"/>
<protein>
    <submittedName>
        <fullName evidence="1">Uncharacterized protein</fullName>
    </submittedName>
</protein>
<evidence type="ECO:0000313" key="2">
    <source>
        <dbReference type="Proteomes" id="UP001165143"/>
    </source>
</evidence>
<dbReference type="AlphaFoldDB" id="A0A9W6PNM8"/>
<comment type="caution">
    <text evidence="1">The sequence shown here is derived from an EMBL/GenBank/DDBJ whole genome shotgun (WGS) entry which is preliminary data.</text>
</comment>
<reference evidence="1" key="1">
    <citation type="submission" date="2023-02" db="EMBL/GenBank/DDBJ databases">
        <title>Kitasatospora phosalacinea NBRC 14362.</title>
        <authorList>
            <person name="Ichikawa N."/>
            <person name="Sato H."/>
            <person name="Tonouchi N."/>
        </authorList>
    </citation>
    <scope>NUCLEOTIDE SEQUENCE</scope>
    <source>
        <strain evidence="1">NBRC 14362</strain>
    </source>
</reference>